<sequence length="642" mass="71042">MKSMWNYFASILVIGLLAGCSNDTLTDDNSDGGLNGSKDAVYLNVSVQLPAGGVGARSNTNTPEDGDYGTSSGGTEVGKDYENNVNNILLVLASREDAYIAHGFVGGLSTENIGSKPVISTTATINKTKLASYYNAKRLSENEQKIHVYVFCNPTLGLIEKMDGLSYGDVAWRDEVCQVTESKSGPNSNVTVWSSNSFLMSNASMATKQIPAELDDWSKFASALKPFDLSGNNDGGINNDGVIPVERSVARFDFKDGSSLGGNTYDILTTVIDPTTDKPESSGMRVQLIRMALVNMSKEFYYLRRVSEDGLGNTVSICGVETANNYVVDTDADLKKENPLNYSVLREHFNYPLFDDDKQINDNTREKWDDYLINNVLGRTEDNDEGWKPTPEEGYHIWRYVTENTIPKDEVHQRNGISTGVVFKGKLLATVELEKKHEKLYKAINGVYKPVADGYTYKVEGDSKTYPILFMFQDKIYVGWNDEVVSAARQEGSGSPLYGAAKIDDEDGPHKLYQELVKAKGTSGEQEALAAFRKAATAAGFTLYQASNDGFSGVGYYFYYYYWNRHNDNGLPGTMGVMEFGVVRNNVYKLAVTEINRLGHPRITDNDPDPVDPEDPDEKGDVYLKVSVEVLPWVVRVNNIEF</sequence>
<reference evidence="3" key="2">
    <citation type="submission" date="2021-09" db="EMBL/GenBank/DDBJ databases">
        <authorList>
            <person name="Gilroy R."/>
        </authorList>
    </citation>
    <scope>NUCLEOTIDE SEQUENCE</scope>
    <source>
        <strain evidence="3">6966</strain>
    </source>
</reference>
<dbReference type="Proteomes" id="UP000742098">
    <property type="component" value="Unassembled WGS sequence"/>
</dbReference>
<comment type="caution">
    <text evidence="3">The sequence shown here is derived from an EMBL/GenBank/DDBJ whole genome shotgun (WGS) entry which is preliminary data.</text>
</comment>
<dbReference type="InterPro" id="IPR047786">
    <property type="entry name" value="Mfa1_fim"/>
</dbReference>
<accession>A0A921KX73</accession>
<evidence type="ECO:0000256" key="1">
    <source>
        <dbReference type="SAM" id="MobiDB-lite"/>
    </source>
</evidence>
<dbReference type="Gene3D" id="2.60.40.2580">
    <property type="match status" value="1"/>
</dbReference>
<evidence type="ECO:0000313" key="3">
    <source>
        <dbReference type="EMBL" id="HJF69395.1"/>
    </source>
</evidence>
<name>A0A921KX73_9BACT</name>
<evidence type="ECO:0000259" key="2">
    <source>
        <dbReference type="Pfam" id="PF15495"/>
    </source>
</evidence>
<reference evidence="3" key="1">
    <citation type="journal article" date="2021" name="PeerJ">
        <title>Extensive microbial diversity within the chicken gut microbiome revealed by metagenomics and culture.</title>
        <authorList>
            <person name="Gilroy R."/>
            <person name="Ravi A."/>
            <person name="Getino M."/>
            <person name="Pursley I."/>
            <person name="Horton D.L."/>
            <person name="Alikhan N.F."/>
            <person name="Baker D."/>
            <person name="Gharbi K."/>
            <person name="Hall N."/>
            <person name="Watson M."/>
            <person name="Adriaenssens E.M."/>
            <person name="Foster-Nyarko E."/>
            <person name="Jarju S."/>
            <person name="Secka A."/>
            <person name="Antonio M."/>
            <person name="Oren A."/>
            <person name="Chaudhuri R.R."/>
            <person name="La Ragione R."/>
            <person name="Hildebrand F."/>
            <person name="Pallen M.J."/>
        </authorList>
    </citation>
    <scope>NUCLEOTIDE SEQUENCE</scope>
    <source>
        <strain evidence="3">6966</strain>
    </source>
</reference>
<dbReference type="Pfam" id="PF15495">
    <property type="entry name" value="Fimbrillin_C"/>
    <property type="match status" value="1"/>
</dbReference>
<evidence type="ECO:0000313" key="4">
    <source>
        <dbReference type="Proteomes" id="UP000742098"/>
    </source>
</evidence>
<protein>
    <submittedName>
        <fullName evidence="3">Mfa1 family fimbria major subunit</fullName>
    </submittedName>
</protein>
<dbReference type="AlphaFoldDB" id="A0A921KX73"/>
<dbReference type="EMBL" id="DYVS01000028">
    <property type="protein sequence ID" value="HJF69395.1"/>
    <property type="molecule type" value="Genomic_DNA"/>
</dbReference>
<dbReference type="PROSITE" id="PS51257">
    <property type="entry name" value="PROKAR_LIPOPROTEIN"/>
    <property type="match status" value="1"/>
</dbReference>
<dbReference type="Gene3D" id="2.60.40.3690">
    <property type="match status" value="2"/>
</dbReference>
<gene>
    <name evidence="3" type="ORF">K8V05_01405</name>
</gene>
<proteinExistence type="predicted"/>
<organism evidence="3 4">
    <name type="scientific">Butyricimonas virosa</name>
    <dbReference type="NCBI Taxonomy" id="544645"/>
    <lineage>
        <taxon>Bacteria</taxon>
        <taxon>Pseudomonadati</taxon>
        <taxon>Bacteroidota</taxon>
        <taxon>Bacteroidia</taxon>
        <taxon>Bacteroidales</taxon>
        <taxon>Odoribacteraceae</taxon>
        <taxon>Butyricimonas</taxon>
    </lineage>
</organism>
<dbReference type="InterPro" id="IPR029140">
    <property type="entry name" value="Mfa1_C"/>
</dbReference>
<dbReference type="GO" id="GO:0009418">
    <property type="term" value="C:pilus shaft"/>
    <property type="evidence" value="ECO:0007669"/>
    <property type="project" value="InterPro"/>
</dbReference>
<feature type="compositionally biased region" description="Polar residues" evidence="1">
    <location>
        <begin position="57"/>
        <end position="70"/>
    </location>
</feature>
<feature type="region of interest" description="Disordered" evidence="1">
    <location>
        <begin position="53"/>
        <end position="78"/>
    </location>
</feature>
<dbReference type="NCBIfam" id="NF038041">
    <property type="entry name" value="fim_Mfa1_fam"/>
    <property type="match status" value="1"/>
</dbReference>
<feature type="domain" description="Minor fimbrium subunit Mfa1 C-terminal" evidence="2">
    <location>
        <begin position="558"/>
        <end position="639"/>
    </location>
</feature>